<feature type="domain" description="Response regulatory" evidence="2">
    <location>
        <begin position="4"/>
        <end position="126"/>
    </location>
</feature>
<feature type="modified residue" description="4-aspartylphosphate" evidence="1">
    <location>
        <position position="58"/>
    </location>
</feature>
<protein>
    <submittedName>
        <fullName evidence="3">Response regulator</fullName>
    </submittedName>
</protein>
<dbReference type="Pfam" id="PF00072">
    <property type="entry name" value="Response_reg"/>
    <property type="match status" value="1"/>
</dbReference>
<keyword evidence="1" id="KW-0597">Phosphoprotein</keyword>
<comment type="caution">
    <text evidence="3">The sequence shown here is derived from an EMBL/GenBank/DDBJ whole genome shotgun (WGS) entry which is preliminary data.</text>
</comment>
<dbReference type="PANTHER" id="PTHR44520">
    <property type="entry name" value="RESPONSE REGULATOR RCP1-RELATED"/>
    <property type="match status" value="1"/>
</dbReference>
<dbReference type="Proteomes" id="UP001549799">
    <property type="component" value="Unassembled WGS sequence"/>
</dbReference>
<sequence length="130" mass="15002">MTNRIILVDDDPIIQYVHLRILKKYSNQPLMQFENGSDALEYFECIGKDKSPYLVLLDINMPVMDGWEFLDAVYQRGLNSGMSVIILTSSVDILDMKKAKMYDNIISFEQKPLTPEKISSIPILLEYLVH</sequence>
<dbReference type="InterPro" id="IPR011006">
    <property type="entry name" value="CheY-like_superfamily"/>
</dbReference>
<gene>
    <name evidence="3" type="ORF">ABXZ36_00435</name>
</gene>
<dbReference type="SMART" id="SM00448">
    <property type="entry name" value="REC"/>
    <property type="match status" value="1"/>
</dbReference>
<dbReference type="SUPFAM" id="SSF52172">
    <property type="entry name" value="CheY-like"/>
    <property type="match status" value="1"/>
</dbReference>
<evidence type="ECO:0000256" key="1">
    <source>
        <dbReference type="PROSITE-ProRule" id="PRU00169"/>
    </source>
</evidence>
<organism evidence="3 4">
    <name type="scientific">Sediminicola arcticus</name>
    <dbReference type="NCBI Taxonomy" id="1574308"/>
    <lineage>
        <taxon>Bacteria</taxon>
        <taxon>Pseudomonadati</taxon>
        <taxon>Bacteroidota</taxon>
        <taxon>Flavobacteriia</taxon>
        <taxon>Flavobacteriales</taxon>
        <taxon>Flavobacteriaceae</taxon>
        <taxon>Sediminicola</taxon>
    </lineage>
</organism>
<dbReference type="InterPro" id="IPR001789">
    <property type="entry name" value="Sig_transdc_resp-reg_receiver"/>
</dbReference>
<dbReference type="RefSeq" id="WP_354613478.1">
    <property type="nucleotide sequence ID" value="NZ_JBEXAE010000001.1"/>
</dbReference>
<evidence type="ECO:0000259" key="2">
    <source>
        <dbReference type="PROSITE" id="PS50110"/>
    </source>
</evidence>
<keyword evidence="4" id="KW-1185">Reference proteome</keyword>
<dbReference type="Gene3D" id="3.40.50.2300">
    <property type="match status" value="1"/>
</dbReference>
<dbReference type="EMBL" id="JBEXAE010000001">
    <property type="protein sequence ID" value="MET6989108.1"/>
    <property type="molecule type" value="Genomic_DNA"/>
</dbReference>
<proteinExistence type="predicted"/>
<reference evidence="3 4" key="1">
    <citation type="submission" date="2024-07" db="EMBL/GenBank/DDBJ databases">
        <title>The genome sequence of type strain Sediminicola arcticus GDMCC 1.2805.</title>
        <authorList>
            <person name="Liu Y."/>
        </authorList>
    </citation>
    <scope>NUCLEOTIDE SEQUENCE [LARGE SCALE GENOMIC DNA]</scope>
    <source>
        <strain evidence="3 4">GDMCC 1.2805</strain>
    </source>
</reference>
<evidence type="ECO:0000313" key="3">
    <source>
        <dbReference type="EMBL" id="MET6989108.1"/>
    </source>
</evidence>
<dbReference type="PROSITE" id="PS50110">
    <property type="entry name" value="RESPONSE_REGULATORY"/>
    <property type="match status" value="1"/>
</dbReference>
<accession>A0ABV2SPM0</accession>
<name>A0ABV2SPM0_9FLAO</name>
<dbReference type="InterPro" id="IPR052893">
    <property type="entry name" value="TCS_response_regulator"/>
</dbReference>
<dbReference type="PANTHER" id="PTHR44520:SF2">
    <property type="entry name" value="RESPONSE REGULATOR RCP1"/>
    <property type="match status" value="1"/>
</dbReference>
<evidence type="ECO:0000313" key="4">
    <source>
        <dbReference type="Proteomes" id="UP001549799"/>
    </source>
</evidence>